<organism evidence="2">
    <name type="scientific">Oryza sativa subsp. japonica</name>
    <name type="common">Rice</name>
    <dbReference type="NCBI Taxonomy" id="39947"/>
    <lineage>
        <taxon>Eukaryota</taxon>
        <taxon>Viridiplantae</taxon>
        <taxon>Streptophyta</taxon>
        <taxon>Embryophyta</taxon>
        <taxon>Tracheophyta</taxon>
        <taxon>Spermatophyta</taxon>
        <taxon>Magnoliopsida</taxon>
        <taxon>Liliopsida</taxon>
        <taxon>Poales</taxon>
        <taxon>Poaceae</taxon>
        <taxon>BOP clade</taxon>
        <taxon>Oryzoideae</taxon>
        <taxon>Oryzeae</taxon>
        <taxon>Oryzinae</taxon>
        <taxon>Oryza</taxon>
        <taxon>Oryza sativa</taxon>
    </lineage>
</organism>
<evidence type="ECO:0000259" key="1">
    <source>
        <dbReference type="PROSITE" id="PS50181"/>
    </source>
</evidence>
<gene>
    <name evidence="2" type="ORF">OsJ_19394</name>
</gene>
<sequence>MARMKKKGALSRLRTATSRAATVARRKGVVVVGRAGDCGGGGEDRISDLPDDLLRLVLRRLDTRTALATGALSRRWASLCRGLDALDFLVSDVLPPRYHRCRDHLLLHHPHATKGIDADDAKVVAGRYERLSMRKMVASIDSFLDAAPDDDDPDRRRRITRLRLEFIINHHSDSINRLIATAIDAWGVKDLEILAGTPAHQLRPLDRLHIFPHQGICSDPRSSTLTSLTLANCTIPPLQGFQALRILVLQHLPSSTRPADYESVFTSCTQLRVLHLKSCMFDGVLRVNAPCSSIEQLVFDHCGGGLIILYALPKLEEMAVVQTCVWFQRGSMPCLKRLNLIFRYKHDHHSTSMPWGMNLMQIAEYTPEITELFLEFTGRGAATMDAPPSSPLPSLPNLRKLVVVVPSSWDVSWPRLLLEVAPCLEILHVHVAACEDEPRGEISWRRCESRHRKLKELGMSGFEGTGRQVYFVNFVMEVSLALKSVSLCKYAGVYWDYDIVREDRRWSSDDRADVLKQIGERVSCTDIPVQLVRE</sequence>
<dbReference type="InterPro" id="IPR001810">
    <property type="entry name" value="F-box_dom"/>
</dbReference>
<dbReference type="Gene3D" id="3.80.10.10">
    <property type="entry name" value="Ribonuclease Inhibitor"/>
    <property type="match status" value="1"/>
</dbReference>
<reference evidence="2" key="2">
    <citation type="submission" date="2008-12" db="EMBL/GenBank/DDBJ databases">
        <title>Improved gene annotation of the rice (Oryza sativa) genomes.</title>
        <authorList>
            <person name="Wang J."/>
            <person name="Li R."/>
            <person name="Fan W."/>
            <person name="Huang Q."/>
            <person name="Zhang J."/>
            <person name="Zhou Y."/>
            <person name="Hu Y."/>
            <person name="Zi S."/>
            <person name="Li J."/>
            <person name="Ni P."/>
            <person name="Zheng H."/>
            <person name="Zhang Y."/>
            <person name="Zhao M."/>
            <person name="Hao Q."/>
            <person name="McDermott J."/>
            <person name="Samudrala R."/>
            <person name="Kristiansen K."/>
            <person name="Wong G.K.-S."/>
        </authorList>
    </citation>
    <scope>NUCLEOTIDE SEQUENCE</scope>
</reference>
<dbReference type="PANTHER" id="PTHR35545:SF32">
    <property type="entry name" value="OS05G0541600 PROTEIN"/>
    <property type="match status" value="1"/>
</dbReference>
<proteinExistence type="predicted"/>
<dbReference type="InterPro" id="IPR036047">
    <property type="entry name" value="F-box-like_dom_sf"/>
</dbReference>
<name>A0A8J8XY42_ORYSJ</name>
<feature type="domain" description="F-box" evidence="1">
    <location>
        <begin position="43"/>
        <end position="93"/>
    </location>
</feature>
<dbReference type="SUPFAM" id="SSF81383">
    <property type="entry name" value="F-box domain"/>
    <property type="match status" value="1"/>
</dbReference>
<dbReference type="PANTHER" id="PTHR35545">
    <property type="entry name" value="F-BOX DOMAIN-CONTAINING PROTEIN"/>
    <property type="match status" value="1"/>
</dbReference>
<dbReference type="InterPro" id="IPR032675">
    <property type="entry name" value="LRR_dom_sf"/>
</dbReference>
<dbReference type="SUPFAM" id="SSF52047">
    <property type="entry name" value="RNI-like"/>
    <property type="match status" value="1"/>
</dbReference>
<dbReference type="PROSITE" id="PS50181">
    <property type="entry name" value="FBOX"/>
    <property type="match status" value="1"/>
</dbReference>
<dbReference type="AlphaFoldDB" id="A0A8J8XY42"/>
<reference evidence="2" key="1">
    <citation type="journal article" date="2005" name="PLoS Biol.">
        <title>The genomes of Oryza sativa: a history of duplications.</title>
        <authorList>
            <person name="Yu J."/>
            <person name="Wang J."/>
            <person name="Lin W."/>
            <person name="Li S."/>
            <person name="Li H."/>
            <person name="Zhou J."/>
            <person name="Ni P."/>
            <person name="Dong W."/>
            <person name="Hu S."/>
            <person name="Zeng C."/>
            <person name="Zhang J."/>
            <person name="Zhang Y."/>
            <person name="Li R."/>
            <person name="Xu Z."/>
            <person name="Li S."/>
            <person name="Li X."/>
            <person name="Zheng H."/>
            <person name="Cong L."/>
            <person name="Lin L."/>
            <person name="Yin J."/>
            <person name="Geng J."/>
            <person name="Li G."/>
            <person name="Shi J."/>
            <person name="Liu J."/>
            <person name="Lv H."/>
            <person name="Li J."/>
            <person name="Wang J."/>
            <person name="Deng Y."/>
            <person name="Ran L."/>
            <person name="Shi X."/>
            <person name="Wang X."/>
            <person name="Wu Q."/>
            <person name="Li C."/>
            <person name="Ren X."/>
            <person name="Wang J."/>
            <person name="Wang X."/>
            <person name="Li D."/>
            <person name="Liu D."/>
            <person name="Zhang X."/>
            <person name="Ji Z."/>
            <person name="Zhao W."/>
            <person name="Sun Y."/>
            <person name="Zhang Z."/>
            <person name="Bao J."/>
            <person name="Han Y."/>
            <person name="Dong L."/>
            <person name="Ji J."/>
            <person name="Chen P."/>
            <person name="Wu S."/>
            <person name="Liu J."/>
            <person name="Xiao Y."/>
            <person name="Bu D."/>
            <person name="Tan J."/>
            <person name="Yang L."/>
            <person name="Ye C."/>
            <person name="Zhang J."/>
            <person name="Xu J."/>
            <person name="Zhou Y."/>
            <person name="Yu Y."/>
            <person name="Zhang B."/>
            <person name="Zhuang S."/>
            <person name="Wei H."/>
            <person name="Liu B."/>
            <person name="Lei M."/>
            <person name="Yu H."/>
            <person name="Li Y."/>
            <person name="Xu H."/>
            <person name="Wei S."/>
            <person name="He X."/>
            <person name="Fang L."/>
            <person name="Zhang Z."/>
            <person name="Zhang Y."/>
            <person name="Huang X."/>
            <person name="Su Z."/>
            <person name="Tong W."/>
            <person name="Li J."/>
            <person name="Tong Z."/>
            <person name="Li S."/>
            <person name="Ye J."/>
            <person name="Wang L."/>
            <person name="Fang L."/>
            <person name="Lei T."/>
            <person name="Chen C."/>
            <person name="Chen H."/>
            <person name="Xu Z."/>
            <person name="Li H."/>
            <person name="Huang H."/>
            <person name="Zhang F."/>
            <person name="Xu H."/>
            <person name="Li N."/>
            <person name="Zhao C."/>
            <person name="Li S."/>
            <person name="Dong L."/>
            <person name="Huang Y."/>
            <person name="Li L."/>
            <person name="Xi Y."/>
            <person name="Qi Q."/>
            <person name="Li W."/>
            <person name="Zhang B."/>
            <person name="Hu W."/>
            <person name="Zhang Y."/>
            <person name="Tian X."/>
            <person name="Jiao Y."/>
            <person name="Liang X."/>
            <person name="Jin J."/>
            <person name="Gao L."/>
            <person name="Zheng W."/>
            <person name="Hao B."/>
            <person name="Liu S."/>
            <person name="Wang W."/>
            <person name="Yuan L."/>
            <person name="Cao M."/>
            <person name="McDermott J."/>
            <person name="Samudrala R."/>
            <person name="Wang J."/>
            <person name="Wong G.K."/>
            <person name="Yang H."/>
        </authorList>
    </citation>
    <scope>NUCLEOTIDE SEQUENCE [LARGE SCALE GENOMIC DNA]</scope>
</reference>
<evidence type="ECO:0000313" key="2">
    <source>
        <dbReference type="EMBL" id="EEE64542.1"/>
    </source>
</evidence>
<dbReference type="EMBL" id="CM000142">
    <property type="protein sequence ID" value="EEE64542.1"/>
    <property type="molecule type" value="Genomic_DNA"/>
</dbReference>
<dbReference type="Pfam" id="PF23622">
    <property type="entry name" value="LRR_At1g61320_AtMIF1"/>
    <property type="match status" value="1"/>
</dbReference>
<accession>A0A8J8XY42</accession>
<dbReference type="Pfam" id="PF00646">
    <property type="entry name" value="F-box"/>
    <property type="match status" value="1"/>
</dbReference>
<dbReference type="SMR" id="A0A8J8XY42"/>
<protein>
    <recommendedName>
        <fullName evidence="1">F-box domain-containing protein</fullName>
    </recommendedName>
</protein>
<dbReference type="InterPro" id="IPR055357">
    <property type="entry name" value="LRR_At1g61320_AtMIF1"/>
</dbReference>
<dbReference type="OrthoDB" id="10305783at2759"/>
<dbReference type="Proteomes" id="UP000007752">
    <property type="component" value="Chromosome 5"/>
</dbReference>